<protein>
    <submittedName>
        <fullName evidence="1">Uncharacterized protein</fullName>
    </submittedName>
</protein>
<name>A0AC60QG03_IXOPE</name>
<comment type="caution">
    <text evidence="1">The sequence shown here is derived from an EMBL/GenBank/DDBJ whole genome shotgun (WGS) entry which is preliminary data.</text>
</comment>
<dbReference type="EMBL" id="JABSTQ010009196">
    <property type="protein sequence ID" value="KAG0431777.1"/>
    <property type="molecule type" value="Genomic_DNA"/>
</dbReference>
<sequence>MAQDIDKQQQPTSPDRATPSNGLKATAAGAAASPRGGNAAVVSVAAPAPPSPPPTQQQLKFSIDRILSPEFGPRANGRHQGRARKEAAAAARREAAAAAAAATDSSGDDARSVGKADLPVNGAKAPGTPGLLWPAWVYCTRYSDRPSSAGVRRSSGLLLLWPVSLPDTRVRAGPLSEVDAARWRGVYKSPRFVLQIKSNREHCLMGLSLSPESSPLVPLSAAPPPTSFLSERRLSPSGAAACISAICARPPRESNDGAAAVVGPRKDDHDDGFPLRGGLARQRRPGPVPASESSTRARGGRTLRQKPNHTPIALLRGKR</sequence>
<organism evidence="1 2">
    <name type="scientific">Ixodes persulcatus</name>
    <name type="common">Taiga tick</name>
    <dbReference type="NCBI Taxonomy" id="34615"/>
    <lineage>
        <taxon>Eukaryota</taxon>
        <taxon>Metazoa</taxon>
        <taxon>Ecdysozoa</taxon>
        <taxon>Arthropoda</taxon>
        <taxon>Chelicerata</taxon>
        <taxon>Arachnida</taxon>
        <taxon>Acari</taxon>
        <taxon>Parasitiformes</taxon>
        <taxon>Ixodida</taxon>
        <taxon>Ixodoidea</taxon>
        <taxon>Ixodidae</taxon>
        <taxon>Ixodinae</taxon>
        <taxon>Ixodes</taxon>
    </lineage>
</organism>
<gene>
    <name evidence="1" type="ORF">HPB47_021457</name>
</gene>
<evidence type="ECO:0000313" key="2">
    <source>
        <dbReference type="Proteomes" id="UP000805193"/>
    </source>
</evidence>
<keyword evidence="2" id="KW-1185">Reference proteome</keyword>
<accession>A0AC60QG03</accession>
<reference evidence="1 2" key="1">
    <citation type="journal article" date="2020" name="Cell">
        <title>Large-Scale Comparative Analyses of Tick Genomes Elucidate Their Genetic Diversity and Vector Capacities.</title>
        <authorList>
            <consortium name="Tick Genome and Microbiome Consortium (TIGMIC)"/>
            <person name="Jia N."/>
            <person name="Wang J."/>
            <person name="Shi W."/>
            <person name="Du L."/>
            <person name="Sun Y."/>
            <person name="Zhan W."/>
            <person name="Jiang J.F."/>
            <person name="Wang Q."/>
            <person name="Zhang B."/>
            <person name="Ji P."/>
            <person name="Bell-Sakyi L."/>
            <person name="Cui X.M."/>
            <person name="Yuan T.T."/>
            <person name="Jiang B.G."/>
            <person name="Yang W.F."/>
            <person name="Lam T.T."/>
            <person name="Chang Q.C."/>
            <person name="Ding S.J."/>
            <person name="Wang X.J."/>
            <person name="Zhu J.G."/>
            <person name="Ruan X.D."/>
            <person name="Zhao L."/>
            <person name="Wei J.T."/>
            <person name="Ye R.Z."/>
            <person name="Que T.C."/>
            <person name="Du C.H."/>
            <person name="Zhou Y.H."/>
            <person name="Cheng J.X."/>
            <person name="Dai P.F."/>
            <person name="Guo W.B."/>
            <person name="Han X.H."/>
            <person name="Huang E.J."/>
            <person name="Li L.F."/>
            <person name="Wei W."/>
            <person name="Gao Y.C."/>
            <person name="Liu J.Z."/>
            <person name="Shao H.Z."/>
            <person name="Wang X."/>
            <person name="Wang C.C."/>
            <person name="Yang T.C."/>
            <person name="Huo Q.B."/>
            <person name="Li W."/>
            <person name="Chen H.Y."/>
            <person name="Chen S.E."/>
            <person name="Zhou L.G."/>
            <person name="Ni X.B."/>
            <person name="Tian J.H."/>
            <person name="Sheng Y."/>
            <person name="Liu T."/>
            <person name="Pan Y.S."/>
            <person name="Xia L.Y."/>
            <person name="Li J."/>
            <person name="Zhao F."/>
            <person name="Cao W.C."/>
        </authorList>
    </citation>
    <scope>NUCLEOTIDE SEQUENCE [LARGE SCALE GENOMIC DNA]</scope>
    <source>
        <strain evidence="1">Iper-2018</strain>
    </source>
</reference>
<proteinExistence type="predicted"/>
<dbReference type="Proteomes" id="UP000805193">
    <property type="component" value="Unassembled WGS sequence"/>
</dbReference>
<evidence type="ECO:0000313" key="1">
    <source>
        <dbReference type="EMBL" id="KAG0431777.1"/>
    </source>
</evidence>